<name>A0A540WY35_9BACT</name>
<sequence>MALRAFRGVTPRVHPSCFVDDSAQVVGDVELGEDSSVWLNTVMRGDVNPIRVGKRTNLQDLSLVHVTGGRSSTVIGDDVTVGHHVVLHGCTVGNRVLVGMGSILLDEVEVGDDCIIGAGTLLTPGTKILPGSMVMGAPGKVKRPLTEAEREFLLMSAHHYVQLASEYRASR</sequence>
<dbReference type="InterPro" id="IPR001451">
    <property type="entry name" value="Hexapep"/>
</dbReference>
<dbReference type="PANTHER" id="PTHR13061">
    <property type="entry name" value="DYNACTIN SUBUNIT P25"/>
    <property type="match status" value="1"/>
</dbReference>
<dbReference type="SUPFAM" id="SSF51161">
    <property type="entry name" value="Trimeric LpxA-like enzymes"/>
    <property type="match status" value="1"/>
</dbReference>
<dbReference type="Gene3D" id="2.160.10.10">
    <property type="entry name" value="Hexapeptide repeat proteins"/>
    <property type="match status" value="1"/>
</dbReference>
<dbReference type="Pfam" id="PF00132">
    <property type="entry name" value="Hexapep"/>
    <property type="match status" value="1"/>
</dbReference>
<accession>A0A540WY35</accession>
<gene>
    <name evidence="1" type="ORF">FJV41_21555</name>
</gene>
<protein>
    <submittedName>
        <fullName evidence="1">Gamma carbonic anhydrase family protein</fullName>
    </submittedName>
</protein>
<organism evidence="1 2">
    <name type="scientific">Myxococcus llanfairpwllgwyngyllgogerychwyrndrobwllllantysiliogogogochensis</name>
    <dbReference type="NCBI Taxonomy" id="2590453"/>
    <lineage>
        <taxon>Bacteria</taxon>
        <taxon>Pseudomonadati</taxon>
        <taxon>Myxococcota</taxon>
        <taxon>Myxococcia</taxon>
        <taxon>Myxococcales</taxon>
        <taxon>Cystobacterineae</taxon>
        <taxon>Myxococcaceae</taxon>
        <taxon>Myxococcus</taxon>
    </lineage>
</organism>
<dbReference type="EMBL" id="VIFM01000084">
    <property type="protein sequence ID" value="TQF13918.1"/>
    <property type="molecule type" value="Genomic_DNA"/>
</dbReference>
<dbReference type="InterPro" id="IPR047324">
    <property type="entry name" value="LbH_gamma_CA-like"/>
</dbReference>
<dbReference type="PANTHER" id="PTHR13061:SF56">
    <property type="entry name" value="PROTEIN YRDA"/>
    <property type="match status" value="1"/>
</dbReference>
<dbReference type="RefSeq" id="WP_141644408.1">
    <property type="nucleotide sequence ID" value="NZ_VIFM01000084.1"/>
</dbReference>
<proteinExistence type="predicted"/>
<dbReference type="Proteomes" id="UP000315369">
    <property type="component" value="Unassembled WGS sequence"/>
</dbReference>
<dbReference type="InterPro" id="IPR011004">
    <property type="entry name" value="Trimer_LpxA-like_sf"/>
</dbReference>
<dbReference type="AlphaFoldDB" id="A0A540WY35"/>
<keyword evidence="2" id="KW-1185">Reference proteome</keyword>
<dbReference type="CDD" id="cd04645">
    <property type="entry name" value="LbH_gamma_CA_like"/>
    <property type="match status" value="1"/>
</dbReference>
<evidence type="ECO:0000313" key="1">
    <source>
        <dbReference type="EMBL" id="TQF13918.1"/>
    </source>
</evidence>
<dbReference type="OrthoDB" id="9803036at2"/>
<reference evidence="1 2" key="1">
    <citation type="submission" date="2019-06" db="EMBL/GenBank/DDBJ databases">
        <authorList>
            <person name="Livingstone P."/>
            <person name="Whitworth D."/>
        </authorList>
    </citation>
    <scope>NUCLEOTIDE SEQUENCE [LARGE SCALE GENOMIC DNA]</scope>
    <source>
        <strain evidence="1 2">AM401</strain>
    </source>
</reference>
<dbReference type="InterPro" id="IPR050484">
    <property type="entry name" value="Transf_Hexapept/Carb_Anhydrase"/>
</dbReference>
<comment type="caution">
    <text evidence="1">The sequence shown here is derived from an EMBL/GenBank/DDBJ whole genome shotgun (WGS) entry which is preliminary data.</text>
</comment>
<evidence type="ECO:0000313" key="2">
    <source>
        <dbReference type="Proteomes" id="UP000315369"/>
    </source>
</evidence>